<feature type="domain" description="F5/8 type C" evidence="2">
    <location>
        <begin position="1"/>
        <end position="69"/>
    </location>
</feature>
<dbReference type="InterPro" id="IPR000421">
    <property type="entry name" value="FA58C"/>
</dbReference>
<evidence type="ECO:0000313" key="3">
    <source>
        <dbReference type="EMBL" id="NNJ33127.1"/>
    </source>
</evidence>
<dbReference type="Proteomes" id="UP000539052">
    <property type="component" value="Unassembled WGS sequence"/>
</dbReference>
<proteinExistence type="predicted"/>
<dbReference type="SUPFAM" id="SSF49785">
    <property type="entry name" value="Galactose-binding domain-like"/>
    <property type="match status" value="1"/>
</dbReference>
<evidence type="ECO:0000313" key="4">
    <source>
        <dbReference type="Proteomes" id="UP000539052"/>
    </source>
</evidence>
<keyword evidence="4" id="KW-1185">Reference proteome</keyword>
<evidence type="ECO:0000256" key="1">
    <source>
        <dbReference type="ARBA" id="ARBA00023295"/>
    </source>
</evidence>
<evidence type="ECO:0000259" key="2">
    <source>
        <dbReference type="PROSITE" id="PS50022"/>
    </source>
</evidence>
<dbReference type="PROSITE" id="PS50022">
    <property type="entry name" value="FA58C_3"/>
    <property type="match status" value="1"/>
</dbReference>
<keyword evidence="1" id="KW-0378">Hydrolase</keyword>
<dbReference type="Gene3D" id="2.60.120.260">
    <property type="entry name" value="Galactose-binding domain-like"/>
    <property type="match status" value="1"/>
</dbReference>
<accession>A0ABX1VZ43</accession>
<organism evidence="3 4">
    <name type="scientific">Lacrimispora defluvii</name>
    <dbReference type="NCBI Taxonomy" id="2719233"/>
    <lineage>
        <taxon>Bacteria</taxon>
        <taxon>Bacillati</taxon>
        <taxon>Bacillota</taxon>
        <taxon>Clostridia</taxon>
        <taxon>Lachnospirales</taxon>
        <taxon>Lachnospiraceae</taxon>
        <taxon>Lacrimispora</taxon>
    </lineage>
</organism>
<dbReference type="Pfam" id="PF12733">
    <property type="entry name" value="Cadherin-like"/>
    <property type="match status" value="2"/>
</dbReference>
<name>A0ABX1VZ43_9FIRM</name>
<protein>
    <recommendedName>
        <fullName evidence="2">F5/8 type C domain-containing protein</fullName>
    </recommendedName>
</protein>
<keyword evidence="1" id="KW-0326">Glycosidase</keyword>
<dbReference type="InterPro" id="IPR025883">
    <property type="entry name" value="Cadherin-like_domain"/>
</dbReference>
<reference evidence="3 4" key="1">
    <citation type="submission" date="2020-03" db="EMBL/GenBank/DDBJ databases">
        <title>Genome Sequence of industrial isolate, B5A.</title>
        <authorList>
            <person name="Sharma S."/>
            <person name="Patil P.B."/>
            <person name="Korpole S."/>
        </authorList>
    </citation>
    <scope>NUCLEOTIDE SEQUENCE [LARGE SCALE GENOMIC DNA]</scope>
    <source>
        <strain evidence="3 4">PI-S10-B5A</strain>
    </source>
</reference>
<sequence>MTSFRLESSLNGTNWTTVDSVTSNTNNTCTRVLVNPVYARYFRLFVPGEGGLQANRSAASVMELELIETDVAVLTSLEIKDKEELTAVLTPVFHSDTLSYTSNVGYDSDRITVIPVASKTTAAITVNGQALTEGKASVDLINGSNRVEIKVTSVDGYKVTYVITVTRASSPYLTTVKFTGIRFAGFVKTTYNYNLSAGTHTSTAVTPTAEDPQAAVVITLNGVIYNSGQSIPLLDGMNPINLVVSSKTGVDNRTYVFNINKTT</sequence>
<dbReference type="EMBL" id="JAAOXG010000088">
    <property type="protein sequence ID" value="NNJ33127.1"/>
    <property type="molecule type" value="Genomic_DNA"/>
</dbReference>
<dbReference type="InterPro" id="IPR008979">
    <property type="entry name" value="Galactose-bd-like_sf"/>
</dbReference>
<comment type="caution">
    <text evidence="3">The sequence shown here is derived from an EMBL/GenBank/DDBJ whole genome shotgun (WGS) entry which is preliminary data.</text>
</comment>
<dbReference type="Pfam" id="PF00754">
    <property type="entry name" value="F5_F8_type_C"/>
    <property type="match status" value="1"/>
</dbReference>
<gene>
    <name evidence="3" type="ORF">G9470_25565</name>
</gene>